<dbReference type="EMBL" id="CP037940">
    <property type="protein sequence ID" value="QBO36219.1"/>
    <property type="molecule type" value="Genomic_DNA"/>
</dbReference>
<dbReference type="PANTHER" id="PTHR43252:SF6">
    <property type="entry name" value="NEGATIVE TRANSCRIPTION REGULATOR PADR"/>
    <property type="match status" value="1"/>
</dbReference>
<sequence length="196" mass="22560">MYELYVLAELLDAPRSAYKMRFVLERILGAHRKVSFGVLYPLLDKMEAQGLIETTENLDARGKNLKQITAKGRERFDELMREPIKPSAHMDDMCLFKFGGIQYVSEKLAHVVIEAYRAEKNDEIKQYLEATVELIEKHGDASFVPVATQMYRHHIMSAEADLKWIDEFEVMYEAMPDKAKGVNEDADYVAYQGEDA</sequence>
<dbReference type="Pfam" id="PF03551">
    <property type="entry name" value="PadR"/>
    <property type="match status" value="1"/>
</dbReference>
<accession>A0A4P6YTW9</accession>
<dbReference type="Proteomes" id="UP000292886">
    <property type="component" value="Chromosome"/>
</dbReference>
<dbReference type="PANTHER" id="PTHR43252">
    <property type="entry name" value="TRANSCRIPTIONAL REGULATOR YQJI"/>
    <property type="match status" value="1"/>
</dbReference>
<dbReference type="RefSeq" id="WP_133363297.1">
    <property type="nucleotide sequence ID" value="NZ_CP037940.1"/>
</dbReference>
<dbReference type="InterPro" id="IPR036390">
    <property type="entry name" value="WH_DNA-bd_sf"/>
</dbReference>
<keyword evidence="3" id="KW-1185">Reference proteome</keyword>
<dbReference type="Gene3D" id="1.10.10.10">
    <property type="entry name" value="Winged helix-like DNA-binding domain superfamily/Winged helix DNA-binding domain"/>
    <property type="match status" value="1"/>
</dbReference>
<proteinExistence type="predicted"/>
<name>A0A4P6YTW9_9LACO</name>
<gene>
    <name evidence="2" type="ORF">EQG49_06985</name>
</gene>
<protein>
    <submittedName>
        <fullName evidence="2">PadR family transcriptional regulator</fullName>
    </submittedName>
</protein>
<evidence type="ECO:0000259" key="1">
    <source>
        <dbReference type="Pfam" id="PF03551"/>
    </source>
</evidence>
<dbReference type="AlphaFoldDB" id="A0A4P6YTW9"/>
<evidence type="ECO:0000313" key="2">
    <source>
        <dbReference type="EMBL" id="QBO36219.1"/>
    </source>
</evidence>
<organism evidence="2 3">
    <name type="scientific">Periweissella cryptocerci</name>
    <dbReference type="NCBI Taxonomy" id="2506420"/>
    <lineage>
        <taxon>Bacteria</taxon>
        <taxon>Bacillati</taxon>
        <taxon>Bacillota</taxon>
        <taxon>Bacilli</taxon>
        <taxon>Lactobacillales</taxon>
        <taxon>Lactobacillaceae</taxon>
        <taxon>Periweissella</taxon>
    </lineage>
</organism>
<evidence type="ECO:0000313" key="3">
    <source>
        <dbReference type="Proteomes" id="UP000292886"/>
    </source>
</evidence>
<dbReference type="SUPFAM" id="SSF46785">
    <property type="entry name" value="Winged helix' DNA-binding domain"/>
    <property type="match status" value="1"/>
</dbReference>
<dbReference type="KEGG" id="wei:EQG49_06985"/>
<dbReference type="OrthoDB" id="2374094at2"/>
<dbReference type="InterPro" id="IPR036388">
    <property type="entry name" value="WH-like_DNA-bd_sf"/>
</dbReference>
<reference evidence="3" key="1">
    <citation type="submission" date="2019-03" db="EMBL/GenBank/DDBJ databases">
        <title>Weissella sp. 26KH-42 Genome sequencing.</title>
        <authorList>
            <person name="Heo J."/>
            <person name="Kim S.-J."/>
            <person name="Kim J.-S."/>
            <person name="Hong S.-B."/>
            <person name="Kwon S.-W."/>
        </authorList>
    </citation>
    <scope>NUCLEOTIDE SEQUENCE [LARGE SCALE GENOMIC DNA]</scope>
    <source>
        <strain evidence="3">26KH-42</strain>
    </source>
</reference>
<feature type="domain" description="Transcription regulator PadR N-terminal" evidence="1">
    <location>
        <begin position="6"/>
        <end position="77"/>
    </location>
</feature>
<dbReference type="InterPro" id="IPR005149">
    <property type="entry name" value="Tscrpt_reg_PadR_N"/>
</dbReference>